<dbReference type="AlphaFoldDB" id="A0A4U5N7V2"/>
<evidence type="ECO:0000313" key="1">
    <source>
        <dbReference type="EMBL" id="TKR78424.1"/>
    </source>
</evidence>
<accession>A0A4U5N7V2</accession>
<proteinExistence type="predicted"/>
<sequence length="176" mass="19833">MEGLSTYGWIISYATKSKLSNNYTKSLVETLCYGGYGYHILFNRCYTFSHRDKFTLIPNWFSYRGKGSLLSFHVPPVFQGLVVGVACQCLIGLFGAAKVCIKNKSNGIQLFEAYVRDSVVRNWLRYVSTSEMAMEEYCGDEGLELCVELDMGEDAEVFECGIHVIVEKTDSFEGSE</sequence>
<dbReference type="EMBL" id="RCHU01001113">
    <property type="protein sequence ID" value="TKR78424.1"/>
    <property type="molecule type" value="Genomic_DNA"/>
</dbReference>
<comment type="caution">
    <text evidence="1">The sequence shown here is derived from an EMBL/GenBank/DDBJ whole genome shotgun (WGS) entry which is preliminary data.</text>
</comment>
<reference evidence="1" key="1">
    <citation type="submission" date="2018-10" db="EMBL/GenBank/DDBJ databases">
        <title>Population genomic analysis revealed the cold adaptation of white poplar.</title>
        <authorList>
            <person name="Liu Y.-J."/>
        </authorList>
    </citation>
    <scope>NUCLEOTIDE SEQUENCE [LARGE SCALE GENOMIC DNA]</scope>
    <source>
        <strain evidence="1">PAL-ZL1</strain>
    </source>
</reference>
<protein>
    <submittedName>
        <fullName evidence="1">TMV resistance protein N-like</fullName>
    </submittedName>
</protein>
<organism evidence="1">
    <name type="scientific">Populus alba</name>
    <name type="common">White poplar</name>
    <dbReference type="NCBI Taxonomy" id="43335"/>
    <lineage>
        <taxon>Eukaryota</taxon>
        <taxon>Viridiplantae</taxon>
        <taxon>Streptophyta</taxon>
        <taxon>Embryophyta</taxon>
        <taxon>Tracheophyta</taxon>
        <taxon>Spermatophyta</taxon>
        <taxon>Magnoliopsida</taxon>
        <taxon>eudicotyledons</taxon>
        <taxon>Gunneridae</taxon>
        <taxon>Pentapetalae</taxon>
        <taxon>rosids</taxon>
        <taxon>fabids</taxon>
        <taxon>Malpighiales</taxon>
        <taxon>Salicaceae</taxon>
        <taxon>Saliceae</taxon>
        <taxon>Populus</taxon>
    </lineage>
</organism>
<gene>
    <name evidence="1" type="ORF">D5086_0000282070</name>
</gene>
<name>A0A4U5N7V2_POPAL</name>